<dbReference type="Proteomes" id="UP001161247">
    <property type="component" value="Chromosome 5"/>
</dbReference>
<gene>
    <name evidence="2" type="ORF">OLC1_LOCUS14379</name>
</gene>
<feature type="transmembrane region" description="Helical" evidence="1">
    <location>
        <begin position="368"/>
        <end position="398"/>
    </location>
</feature>
<reference evidence="2" key="1">
    <citation type="submission" date="2023-03" db="EMBL/GenBank/DDBJ databases">
        <authorList>
            <person name="Julca I."/>
        </authorList>
    </citation>
    <scope>NUCLEOTIDE SEQUENCE</scope>
</reference>
<evidence type="ECO:0000313" key="2">
    <source>
        <dbReference type="EMBL" id="CAI9105751.1"/>
    </source>
</evidence>
<evidence type="ECO:0000256" key="1">
    <source>
        <dbReference type="SAM" id="Phobius"/>
    </source>
</evidence>
<keyword evidence="1" id="KW-0812">Transmembrane</keyword>
<name>A0AAV1DEB6_OLDCO</name>
<sequence>MKYLFIEQVYGVETTATQNAEDLKHMRVEKNEAEALDENEVIDISILFNPTNAFVSSSSDMQVEPMIEESKQKVTENISKNEVVVGEDASGMLQLILSSKCTDPGILTLPCSIADIINEWESPKLEFKPPPISPDCAYGHLRRPPEMGLKIDSILENLARSGVFKELVRGDYFPPHFVDSKYEFGPTLNSQTYQRQFNLNSIDGQPTDFHCLLAANVSRSSVPIVAATTTIHHCHVVPRAVQRAASSIPSTIAGSLPLFGVLHHHCWPPFVRHRRCFHHSACWVLHHHHHRRLLLLSTSHSINSGVPPSPIINRWFERCCRRLLPSVENTIINHSATAIVEHFVDHCCLPPFVCVPAESKIRCCCFKYILPSIAFLPFAGGYCLLPLVAVPIVVVLAAD</sequence>
<proteinExistence type="predicted"/>
<dbReference type="EMBL" id="OX459122">
    <property type="protein sequence ID" value="CAI9105751.1"/>
    <property type="molecule type" value="Genomic_DNA"/>
</dbReference>
<keyword evidence="1" id="KW-1133">Transmembrane helix</keyword>
<keyword evidence="1" id="KW-0472">Membrane</keyword>
<accession>A0AAV1DEB6</accession>
<keyword evidence="3" id="KW-1185">Reference proteome</keyword>
<dbReference type="AlphaFoldDB" id="A0AAV1DEB6"/>
<evidence type="ECO:0000313" key="3">
    <source>
        <dbReference type="Proteomes" id="UP001161247"/>
    </source>
</evidence>
<organism evidence="2 3">
    <name type="scientific">Oldenlandia corymbosa var. corymbosa</name>
    <dbReference type="NCBI Taxonomy" id="529605"/>
    <lineage>
        <taxon>Eukaryota</taxon>
        <taxon>Viridiplantae</taxon>
        <taxon>Streptophyta</taxon>
        <taxon>Embryophyta</taxon>
        <taxon>Tracheophyta</taxon>
        <taxon>Spermatophyta</taxon>
        <taxon>Magnoliopsida</taxon>
        <taxon>eudicotyledons</taxon>
        <taxon>Gunneridae</taxon>
        <taxon>Pentapetalae</taxon>
        <taxon>asterids</taxon>
        <taxon>lamiids</taxon>
        <taxon>Gentianales</taxon>
        <taxon>Rubiaceae</taxon>
        <taxon>Rubioideae</taxon>
        <taxon>Spermacoceae</taxon>
        <taxon>Hedyotis-Oldenlandia complex</taxon>
        <taxon>Oldenlandia</taxon>
    </lineage>
</organism>
<protein>
    <submittedName>
        <fullName evidence="2">OLC1v1004752C1</fullName>
    </submittedName>
</protein>